<evidence type="ECO:0000259" key="3">
    <source>
        <dbReference type="Pfam" id="PF09822"/>
    </source>
</evidence>
<feature type="coiled-coil region" evidence="1">
    <location>
        <begin position="504"/>
        <end position="582"/>
    </location>
</feature>
<proteinExistence type="predicted"/>
<keyword evidence="1" id="KW-0175">Coiled coil</keyword>
<evidence type="ECO:0000256" key="1">
    <source>
        <dbReference type="SAM" id="Coils"/>
    </source>
</evidence>
<dbReference type="Pfam" id="PF09822">
    <property type="entry name" value="ABC_transp_aux"/>
    <property type="match status" value="1"/>
</dbReference>
<protein>
    <submittedName>
        <fullName evidence="5">ABC-type uncharacterized transport system involved in gliding motility auxiliary subunit</fullName>
    </submittedName>
</protein>
<feature type="transmembrane region" description="Helical" evidence="2">
    <location>
        <begin position="585"/>
        <end position="605"/>
    </location>
</feature>
<evidence type="ECO:0000313" key="5">
    <source>
        <dbReference type="EMBL" id="MBB5014244.1"/>
    </source>
</evidence>
<evidence type="ECO:0000313" key="6">
    <source>
        <dbReference type="Proteomes" id="UP000519004"/>
    </source>
</evidence>
<dbReference type="AlphaFoldDB" id="A0A7W7XXX9"/>
<dbReference type="Proteomes" id="UP000519004">
    <property type="component" value="Unassembled WGS sequence"/>
</dbReference>
<keyword evidence="6" id="KW-1185">Reference proteome</keyword>
<gene>
    <name evidence="5" type="ORF">HNQ58_000115</name>
</gene>
<feature type="domain" description="DUF7088" evidence="4">
    <location>
        <begin position="38"/>
        <end position="138"/>
    </location>
</feature>
<keyword evidence="2" id="KW-1133">Transmembrane helix</keyword>
<comment type="caution">
    <text evidence="5">The sequence shown here is derived from an EMBL/GenBank/DDBJ whole genome shotgun (WGS) entry which is preliminary data.</text>
</comment>
<sequence>MQQRVYTGGTLIVLAAVFLALVVLSGLLLRGVRLDLTQNRLYTLSEGTQRIVQRLEEPVNLYFFFSESAARDLPTIRTYATRVRELLEEIAARSGGKVRLEVIDPLPFSEAEDRATGFGLQAVPVGAAGDTLFFGLAGTNATDGQMVIPFFQPDKEAFLEYDIAKLIHALSSDRRPAVGLLSSLNMGPGFDPATGRVSEGWVIDGELRQMFDLRRLGRDVDRIADDIDALVLVHPKNLPEDTLYAIDQFVLRGGRLLVFVDPHSELDPGESGPEADPMFATRSSDLPRLFQAWGVQYDPDKAVLDARNALQVQPSADRPPVRHLGFLGLGRPNLNQQDVVSGDLDSINLAIAGHFNLADDAQVRLEPLIQSSPASMAVDVARLRFLPDPGALFDGFEPSGVSYVLAARLSGTLRTAFPERSGEGHLAESREPANIILVGDADMLADRLWVQVQNFFGQRIFNPFANNGDFVINAVDNLVGSSDLIAVRTRPTSSRPFTVVEELRRRADDRFRAKERELQAELAETERRLVELQGDRADGAQLLSPEQQAEIQRFRQEQLRIRQELRQVRRQLDADIQSLGARLKFLNIVGMPLLVTLFALGFAWWKARRRREALAR</sequence>
<name>A0A7W7XXX9_9GAMM</name>
<feature type="domain" description="ABC-type uncharacterised transport system" evidence="3">
    <location>
        <begin position="175"/>
        <end position="474"/>
    </location>
</feature>
<evidence type="ECO:0000259" key="4">
    <source>
        <dbReference type="Pfam" id="PF23357"/>
    </source>
</evidence>
<dbReference type="EMBL" id="JACHHX010000001">
    <property type="protein sequence ID" value="MBB5014244.1"/>
    <property type="molecule type" value="Genomic_DNA"/>
</dbReference>
<organism evidence="5 6">
    <name type="scientific">Rehaibacterium terrae</name>
    <dbReference type="NCBI Taxonomy" id="1341696"/>
    <lineage>
        <taxon>Bacteria</taxon>
        <taxon>Pseudomonadati</taxon>
        <taxon>Pseudomonadota</taxon>
        <taxon>Gammaproteobacteria</taxon>
        <taxon>Lysobacterales</taxon>
        <taxon>Lysobacteraceae</taxon>
        <taxon>Rehaibacterium</taxon>
    </lineage>
</organism>
<dbReference type="InterPro" id="IPR019196">
    <property type="entry name" value="ABC_transp_unknown"/>
</dbReference>
<keyword evidence="2" id="KW-0812">Transmembrane</keyword>
<dbReference type="Pfam" id="PF23357">
    <property type="entry name" value="DUF7088"/>
    <property type="match status" value="1"/>
</dbReference>
<keyword evidence="2" id="KW-0472">Membrane</keyword>
<dbReference type="InterPro" id="IPR055396">
    <property type="entry name" value="DUF7088"/>
</dbReference>
<reference evidence="5 6" key="1">
    <citation type="submission" date="2020-08" db="EMBL/GenBank/DDBJ databases">
        <title>Genomic Encyclopedia of Type Strains, Phase IV (KMG-IV): sequencing the most valuable type-strain genomes for metagenomic binning, comparative biology and taxonomic classification.</title>
        <authorList>
            <person name="Goeker M."/>
        </authorList>
    </citation>
    <scope>NUCLEOTIDE SEQUENCE [LARGE SCALE GENOMIC DNA]</scope>
    <source>
        <strain evidence="5 6">DSM 25897</strain>
    </source>
</reference>
<dbReference type="RefSeq" id="WP_183946837.1">
    <property type="nucleotide sequence ID" value="NZ_JACHHX010000001.1"/>
</dbReference>
<evidence type="ECO:0000256" key="2">
    <source>
        <dbReference type="SAM" id="Phobius"/>
    </source>
</evidence>
<accession>A0A7W7XXX9</accession>